<dbReference type="Gene3D" id="3.40.1010.10">
    <property type="entry name" value="Cobalt-precorrin-4 Transmethylase, Domain 1"/>
    <property type="match status" value="1"/>
</dbReference>
<dbReference type="GO" id="GO:0009236">
    <property type="term" value="P:cobalamin biosynthetic process"/>
    <property type="evidence" value="ECO:0007669"/>
    <property type="project" value="UniProtKB-UniPathway"/>
</dbReference>
<evidence type="ECO:0000256" key="5">
    <source>
        <dbReference type="ARBA" id="ARBA00022573"/>
    </source>
</evidence>
<protein>
    <recommendedName>
        <fullName evidence="4">tRNA (guanine(46)-N(7))-methyltransferase</fullName>
        <ecNumber evidence="4">2.1.1.33</ecNumber>
    </recommendedName>
</protein>
<dbReference type="InterPro" id="IPR035996">
    <property type="entry name" value="4pyrrol_Methylase_sf"/>
</dbReference>
<dbReference type="UniPathway" id="UPA00148"/>
<keyword evidence="12" id="KW-1185">Reference proteome</keyword>
<reference evidence="11 12" key="1">
    <citation type="submission" date="2016-12" db="EMBL/GenBank/DDBJ databases">
        <authorList>
            <person name="Song W.-J."/>
            <person name="Kurnit D.M."/>
        </authorList>
    </citation>
    <scope>NUCLEOTIDE SEQUENCE [LARGE SCALE GENOMIC DNA]</scope>
    <source>
        <strain evidence="11 12">DSM 18488</strain>
    </source>
</reference>
<dbReference type="CDD" id="cd11644">
    <property type="entry name" value="Precorrin-6Y-MT"/>
    <property type="match status" value="1"/>
</dbReference>
<dbReference type="OrthoDB" id="9787825at2"/>
<dbReference type="SUPFAM" id="SSF53790">
    <property type="entry name" value="Tetrapyrrole methylase"/>
    <property type="match status" value="1"/>
</dbReference>
<dbReference type="InterPro" id="IPR014008">
    <property type="entry name" value="Cbl_synth_MTase_CbiT"/>
</dbReference>
<evidence type="ECO:0000313" key="12">
    <source>
        <dbReference type="Proteomes" id="UP000184603"/>
    </source>
</evidence>
<dbReference type="InterPro" id="IPR050714">
    <property type="entry name" value="Cobalamin_biosynth_MTase"/>
</dbReference>
<evidence type="ECO:0000256" key="1">
    <source>
        <dbReference type="ARBA" id="ARBA00000142"/>
    </source>
</evidence>
<keyword evidence="7 11" id="KW-0808">Transferase</keyword>
<dbReference type="PANTHER" id="PTHR43182">
    <property type="entry name" value="COBALT-PRECORRIN-6B C(15)-METHYLTRANSFERASE (DECARBOXYLATING)"/>
    <property type="match status" value="1"/>
</dbReference>
<dbReference type="PIRSF" id="PIRSF036428">
    <property type="entry name" value="CobL"/>
    <property type="match status" value="1"/>
</dbReference>
<gene>
    <name evidence="11" type="ORF">SAMN02745220_01083</name>
</gene>
<evidence type="ECO:0000256" key="3">
    <source>
        <dbReference type="ARBA" id="ARBA00004953"/>
    </source>
</evidence>
<dbReference type="InterPro" id="IPR012818">
    <property type="entry name" value="CbiE"/>
</dbReference>
<dbReference type="EMBL" id="FRFE01000004">
    <property type="protein sequence ID" value="SHO45431.1"/>
    <property type="molecule type" value="Genomic_DNA"/>
</dbReference>
<dbReference type="InterPro" id="IPR006365">
    <property type="entry name" value="Cbl_synth_CobL"/>
</dbReference>
<evidence type="ECO:0000256" key="8">
    <source>
        <dbReference type="ARBA" id="ARBA00022691"/>
    </source>
</evidence>
<keyword evidence="6 11" id="KW-0489">Methyltransferase</keyword>
<keyword evidence="9" id="KW-0819">tRNA processing</keyword>
<evidence type="ECO:0000256" key="9">
    <source>
        <dbReference type="ARBA" id="ARBA00022694"/>
    </source>
</evidence>
<dbReference type="InterPro" id="IPR003358">
    <property type="entry name" value="tRNA_(Gua-N-7)_MeTrfase_Trmb"/>
</dbReference>
<dbReference type="NCBIfam" id="TIGR02467">
    <property type="entry name" value="CbiE"/>
    <property type="match status" value="1"/>
</dbReference>
<name>A0A1M7Y163_9BACT</name>
<dbReference type="AlphaFoldDB" id="A0A1M7Y163"/>
<evidence type="ECO:0000259" key="10">
    <source>
        <dbReference type="Pfam" id="PF00590"/>
    </source>
</evidence>
<comment type="function">
    <text evidence="2">Catalyzes the formation of N(7)-methylguanine at position 46 (m7G46) in tRNA.</text>
</comment>
<evidence type="ECO:0000313" key="11">
    <source>
        <dbReference type="EMBL" id="SHO45431.1"/>
    </source>
</evidence>
<evidence type="ECO:0000256" key="4">
    <source>
        <dbReference type="ARBA" id="ARBA00011977"/>
    </source>
</evidence>
<comment type="catalytic activity">
    <reaction evidence="1">
        <text>guanosine(46) in tRNA + S-adenosyl-L-methionine = N(7)-methylguanosine(46) in tRNA + S-adenosyl-L-homocysteine</text>
        <dbReference type="Rhea" id="RHEA:42708"/>
        <dbReference type="Rhea" id="RHEA-COMP:10188"/>
        <dbReference type="Rhea" id="RHEA-COMP:10189"/>
        <dbReference type="ChEBI" id="CHEBI:57856"/>
        <dbReference type="ChEBI" id="CHEBI:59789"/>
        <dbReference type="ChEBI" id="CHEBI:74269"/>
        <dbReference type="ChEBI" id="CHEBI:74480"/>
        <dbReference type="EC" id="2.1.1.33"/>
    </reaction>
</comment>
<dbReference type="InterPro" id="IPR014777">
    <property type="entry name" value="4pyrrole_Mease_sub1"/>
</dbReference>
<dbReference type="STRING" id="1121416.SAMN02745220_01083"/>
<accession>A0A1M7Y163</accession>
<sequence>MTEGIIRVIGVDQQGEGKVNESMLAGCKAVVLTGRFHCCLPASAESLQRIPISPLTGAIESIRDHLSSGDVAVLASGDPLFFGIGKKLIKEFGRNRVKITPAVSSLQYAFARFAIPWDDAAFVSLHGRKHHNRVAALLTRPLTAVLTDNINRPEMLAAELLQFVGKNDEMMKIHVAENLGMPDERCVSGTLAEIAAMTFGNLSCMIIVRNEVSNSSGKSSFGLIEDEIIHSRGLITKNEVRASALHALAIPANAIMWDIGAGSGSVSIEAARMQPDTLVYAIEKEEEQQHNILANIARYGVANIQLVSGGAPEMLAGLPRPDRIFVGGSGGNLAEILRHGADELLPDGRIVVSAVLEKTRKEAPEILYQCGLKVDLRQIEVRRCCYPSGQTTTFNPITLIVGRSVSR</sequence>
<dbReference type="Gene3D" id="3.40.50.150">
    <property type="entry name" value="Vaccinia Virus protein VP39"/>
    <property type="match status" value="1"/>
</dbReference>
<dbReference type="NCBIfam" id="TIGR02469">
    <property type="entry name" value="CbiT"/>
    <property type="match status" value="1"/>
</dbReference>
<dbReference type="GO" id="GO:0008176">
    <property type="term" value="F:tRNA (guanine(46)-N7)-methyltransferase activity"/>
    <property type="evidence" value="ECO:0007669"/>
    <property type="project" value="UniProtKB-EC"/>
</dbReference>
<evidence type="ECO:0000256" key="7">
    <source>
        <dbReference type="ARBA" id="ARBA00022679"/>
    </source>
</evidence>
<keyword evidence="5" id="KW-0169">Cobalamin biosynthesis</keyword>
<dbReference type="GO" id="GO:0008276">
    <property type="term" value="F:protein methyltransferase activity"/>
    <property type="evidence" value="ECO:0007669"/>
    <property type="project" value="InterPro"/>
</dbReference>
<evidence type="ECO:0000256" key="2">
    <source>
        <dbReference type="ARBA" id="ARBA00003015"/>
    </source>
</evidence>
<dbReference type="Pfam" id="PF00590">
    <property type="entry name" value="TP_methylase"/>
    <property type="match status" value="1"/>
</dbReference>
<dbReference type="SUPFAM" id="SSF53335">
    <property type="entry name" value="S-adenosyl-L-methionine-dependent methyltransferases"/>
    <property type="match status" value="1"/>
</dbReference>
<proteinExistence type="predicted"/>
<dbReference type="InterPro" id="IPR029063">
    <property type="entry name" value="SAM-dependent_MTases_sf"/>
</dbReference>
<dbReference type="InterPro" id="IPR000878">
    <property type="entry name" value="4pyrrol_Mease"/>
</dbReference>
<keyword evidence="8" id="KW-0949">S-adenosyl-L-methionine</keyword>
<evidence type="ECO:0000256" key="6">
    <source>
        <dbReference type="ARBA" id="ARBA00022603"/>
    </source>
</evidence>
<dbReference type="Gene3D" id="3.30.950.10">
    <property type="entry name" value="Methyltransferase, Cobalt-precorrin-4 Transmethylase, Domain 2"/>
    <property type="match status" value="1"/>
</dbReference>
<feature type="domain" description="Tetrapyrrole methylase" evidence="10">
    <location>
        <begin position="58"/>
        <end position="195"/>
    </location>
</feature>
<dbReference type="CDD" id="cd02440">
    <property type="entry name" value="AdoMet_MTases"/>
    <property type="match status" value="1"/>
</dbReference>
<dbReference type="InterPro" id="IPR014776">
    <property type="entry name" value="4pyrrole_Mease_sub2"/>
</dbReference>
<dbReference type="EC" id="2.1.1.33" evidence="4"/>
<dbReference type="Pfam" id="PF02390">
    <property type="entry name" value="Methyltransf_4"/>
    <property type="match status" value="1"/>
</dbReference>
<dbReference type="Proteomes" id="UP000184603">
    <property type="component" value="Unassembled WGS sequence"/>
</dbReference>
<organism evidence="11 12">
    <name type="scientific">Desulfopila aestuarii DSM 18488</name>
    <dbReference type="NCBI Taxonomy" id="1121416"/>
    <lineage>
        <taxon>Bacteria</taxon>
        <taxon>Pseudomonadati</taxon>
        <taxon>Thermodesulfobacteriota</taxon>
        <taxon>Desulfobulbia</taxon>
        <taxon>Desulfobulbales</taxon>
        <taxon>Desulfocapsaceae</taxon>
        <taxon>Desulfopila</taxon>
    </lineage>
</organism>
<dbReference type="PANTHER" id="PTHR43182:SF1">
    <property type="entry name" value="COBALT-PRECORRIN-7 C(5)-METHYLTRANSFERASE"/>
    <property type="match status" value="1"/>
</dbReference>
<comment type="pathway">
    <text evidence="3">Cofactor biosynthesis; adenosylcobalamin biosynthesis.</text>
</comment>
<dbReference type="RefSeq" id="WP_073612432.1">
    <property type="nucleotide sequence ID" value="NZ_FRFE01000004.1"/>
</dbReference>